<name>A0AAV6QU24_SOLSE</name>
<dbReference type="InterPro" id="IPR001283">
    <property type="entry name" value="CRISP-related"/>
</dbReference>
<keyword evidence="8" id="KW-1185">Reference proteome</keyword>
<keyword evidence="4" id="KW-1133">Transmembrane helix</keyword>
<dbReference type="InterPro" id="IPR018244">
    <property type="entry name" value="Allrgn_V5/Tpx1_CS"/>
</dbReference>
<dbReference type="InterPro" id="IPR034121">
    <property type="entry name" value="SCP_GLIPR-1-like"/>
</dbReference>
<keyword evidence="3 4" id="KW-0472">Membrane</keyword>
<sequence>MGIVVRMLLWAWIILDVGASSVELPEITDAKFIEDCVMEHNRARSSVSPSASNMFYMSWDAGLAITARAWAKQCVFKHNIYLDDARRVHPTFSSVGENIWTGSPPSSFNVKTAIKSWEDEKADYDYQRNTCSNVCTHYTQVVWDSSYKVGCAVQRCPNGVAHFNSRDGVIFICNYAPRGNMNGMRPFESSNQTTSGCKVSCGNKLCCNKERDSPKSYNWSPDWDPALAAPDSNFVSILVVRPVALTLTFIAAFAVHYFYPDVFCYE</sequence>
<dbReference type="CDD" id="cd05385">
    <property type="entry name" value="CAP_GLIPR1-like"/>
    <property type="match status" value="1"/>
</dbReference>
<dbReference type="PROSITE" id="PS01010">
    <property type="entry name" value="CRISP_2"/>
    <property type="match status" value="1"/>
</dbReference>
<evidence type="ECO:0000313" key="7">
    <source>
        <dbReference type="EMBL" id="KAG7495634.1"/>
    </source>
</evidence>
<dbReference type="GO" id="GO:0005576">
    <property type="term" value="C:extracellular region"/>
    <property type="evidence" value="ECO:0007669"/>
    <property type="project" value="InterPro"/>
</dbReference>
<evidence type="ECO:0000259" key="6">
    <source>
        <dbReference type="SMART" id="SM00198"/>
    </source>
</evidence>
<dbReference type="SMART" id="SM00198">
    <property type="entry name" value="SCP"/>
    <property type="match status" value="1"/>
</dbReference>
<evidence type="ECO:0000256" key="4">
    <source>
        <dbReference type="SAM" id="Phobius"/>
    </source>
</evidence>
<evidence type="ECO:0000256" key="3">
    <source>
        <dbReference type="ARBA" id="ARBA00023136"/>
    </source>
</evidence>
<evidence type="ECO:0000256" key="2">
    <source>
        <dbReference type="ARBA" id="ARBA00009923"/>
    </source>
</evidence>
<proteinExistence type="inferred from homology"/>
<comment type="subcellular location">
    <subcellularLocation>
        <location evidence="1">Membrane</location>
    </subcellularLocation>
</comment>
<protein>
    <submittedName>
        <fullName evidence="7">Glioma pathoproteinsis-related 1</fullName>
    </submittedName>
</protein>
<dbReference type="InterPro" id="IPR014044">
    <property type="entry name" value="CAP_dom"/>
</dbReference>
<feature type="transmembrane region" description="Helical" evidence="4">
    <location>
        <begin position="234"/>
        <end position="259"/>
    </location>
</feature>
<dbReference type="EMBL" id="JAGKHQ010000015">
    <property type="protein sequence ID" value="KAG7495634.1"/>
    <property type="molecule type" value="Genomic_DNA"/>
</dbReference>
<keyword evidence="5" id="KW-0732">Signal</keyword>
<feature type="chain" id="PRO_5043832016" evidence="5">
    <location>
        <begin position="20"/>
        <end position="266"/>
    </location>
</feature>
<accession>A0AAV6QU24</accession>
<comment type="caution">
    <text evidence="7">The sequence shown here is derived from an EMBL/GenBank/DDBJ whole genome shotgun (WGS) entry which is preliminary data.</text>
</comment>
<comment type="similarity">
    <text evidence="2">Belongs to the CRISP family.</text>
</comment>
<dbReference type="AlphaFoldDB" id="A0AAV6QU24"/>
<evidence type="ECO:0000256" key="1">
    <source>
        <dbReference type="ARBA" id="ARBA00004370"/>
    </source>
</evidence>
<feature type="signal peptide" evidence="5">
    <location>
        <begin position="1"/>
        <end position="19"/>
    </location>
</feature>
<evidence type="ECO:0000313" key="8">
    <source>
        <dbReference type="Proteomes" id="UP000693946"/>
    </source>
</evidence>
<feature type="domain" description="SCP" evidence="6">
    <location>
        <begin position="31"/>
        <end position="183"/>
    </location>
</feature>
<dbReference type="Proteomes" id="UP000693946">
    <property type="component" value="Linkage Group LG3"/>
</dbReference>
<dbReference type="Pfam" id="PF00188">
    <property type="entry name" value="CAP"/>
    <property type="match status" value="1"/>
</dbReference>
<dbReference type="PANTHER" id="PTHR10334">
    <property type="entry name" value="CYSTEINE-RICH SECRETORY PROTEIN-RELATED"/>
    <property type="match status" value="1"/>
</dbReference>
<reference evidence="7 8" key="1">
    <citation type="journal article" date="2021" name="Sci. Rep.">
        <title>Chromosome anchoring in Senegalese sole (Solea senegalensis) reveals sex-associated markers and genome rearrangements in flatfish.</title>
        <authorList>
            <person name="Guerrero-Cozar I."/>
            <person name="Gomez-Garrido J."/>
            <person name="Berbel C."/>
            <person name="Martinez-Blanch J.F."/>
            <person name="Alioto T."/>
            <person name="Claros M.G."/>
            <person name="Gagnaire P.A."/>
            <person name="Manchado M."/>
        </authorList>
    </citation>
    <scope>NUCLEOTIDE SEQUENCE [LARGE SCALE GENOMIC DNA]</scope>
    <source>
        <strain evidence="7">Sse05_10M</strain>
    </source>
</reference>
<evidence type="ECO:0000256" key="5">
    <source>
        <dbReference type="SAM" id="SignalP"/>
    </source>
</evidence>
<dbReference type="GO" id="GO:0016020">
    <property type="term" value="C:membrane"/>
    <property type="evidence" value="ECO:0007669"/>
    <property type="project" value="UniProtKB-SubCell"/>
</dbReference>
<keyword evidence="4" id="KW-0812">Transmembrane</keyword>
<gene>
    <name evidence="7" type="ORF">JOB18_003301</name>
</gene>
<organism evidence="7 8">
    <name type="scientific">Solea senegalensis</name>
    <name type="common">Senegalese sole</name>
    <dbReference type="NCBI Taxonomy" id="28829"/>
    <lineage>
        <taxon>Eukaryota</taxon>
        <taxon>Metazoa</taxon>
        <taxon>Chordata</taxon>
        <taxon>Craniata</taxon>
        <taxon>Vertebrata</taxon>
        <taxon>Euteleostomi</taxon>
        <taxon>Actinopterygii</taxon>
        <taxon>Neopterygii</taxon>
        <taxon>Teleostei</taxon>
        <taxon>Neoteleostei</taxon>
        <taxon>Acanthomorphata</taxon>
        <taxon>Carangaria</taxon>
        <taxon>Pleuronectiformes</taxon>
        <taxon>Pleuronectoidei</taxon>
        <taxon>Soleidae</taxon>
        <taxon>Solea</taxon>
    </lineage>
</organism>